<dbReference type="GO" id="GO:0031080">
    <property type="term" value="C:nuclear pore outer ring"/>
    <property type="evidence" value="ECO:0007669"/>
    <property type="project" value="TreeGrafter"/>
</dbReference>
<name>A0A8S3VZS5_PARAO</name>
<dbReference type="InterPro" id="IPR037624">
    <property type="entry name" value="Nup133-like"/>
</dbReference>
<sequence length="1097" mass="118100">MDFNSTGGMRSPFSPRVRQSITGRRPIGLSSAKKTQSNYMQSPGGLQSGDIIYKTPSITFQTYGLPLPVMVTEALTFASGEVSARMSSCGWCWVVAGRRLLTWPYQPTLAAAARELTLPQTDLAHKADLAVVFYENDDAQLPSCIGVSPEGVVRYWPCVGQEGVYVDVSAELAGQECERLGEPTRSGLVLATTTCTVVLLTPTIIDGRPTVTCRTLRPPSGWLGGIGRRVSLLFFGSMPAHADTRLVGVVMLSACAGGEEGEGASEGEDEGAGECCALVAGGPLLQLWRGAELADLHEHHLRRALCAHLAPQGDPNSLEIMALDVHASGPNSILLLIASVNVARSPEKRYAIAHVDVSQAASPRVVSVQPLQPLQVLQALRDVPPRCLPLPARVLLYCAHTLALVPGVGSSEKAECISVSSEGDRILGAALCDGVPLVFSRRHGVLALAAQGRPGSLSDSPMSSPSASDMYDGNLTMYEIDPHELVGRVTDACGRLQTAFLLHLRRDAGAARLLADTFGAGAAGSGALARAALSALRRLLDDAPAGDPRWGQARAPRAARAPRPRLALGASAALQLQAQLRDKARVFALFLDFLRAHAVWQRIAALPAERGWGAASVQRVACVYGARLCAARALRSLHEQGAPLLDVAVNQVARGAESEEWNGSGSEPESDAEAEAEAESAALRAGELSDGDVAFRRVTRAHLLLRALARVPAPTPADAHAALALLVSVLSEVQTWTLARACADTTLRARLLEAAAALADLLLAAQQQHTQQQHSHQHAALRRDLIRPYVEIGQTRRAAALAEKFQEWELLVQLCVDDGDLPRLHALIDKYAHEGMAEIAFAWLASGSGAKRALLVREFSERGGQRLERWLRGADEPTRVQLLALQRLAARQHAAAAHALARLAPTHGAATCASLAKLCLLASDEAEERSSDTWRQVERVLALSELQAALPAALRAQDVAAPDAPLAEPEQLLQLYIDSESKSLTEYDYKTALDLTEFIEDEDQREELRLQVWSACVAQEPWEKWERSGAELPADALRDSTLYRLADLVHLMGGDVEQSLPELQALLGTPRLERRASEPRFQFALRLVYELIRDAHH</sequence>
<proteinExistence type="predicted"/>
<dbReference type="OrthoDB" id="103454at2759"/>
<dbReference type="Pfam" id="PF08801">
    <property type="entry name" value="Nucleoporin_N"/>
    <property type="match status" value="1"/>
</dbReference>
<keyword evidence="7" id="KW-1185">Reference proteome</keyword>
<dbReference type="InterPro" id="IPR014908">
    <property type="entry name" value="Nucleoporin_Nup133/Nup155_N"/>
</dbReference>
<dbReference type="PANTHER" id="PTHR13405:SF11">
    <property type="entry name" value="NUCLEAR PORE COMPLEX PROTEIN NUP133"/>
    <property type="match status" value="1"/>
</dbReference>
<dbReference type="Proteomes" id="UP000691718">
    <property type="component" value="Unassembled WGS sequence"/>
</dbReference>
<comment type="caution">
    <text evidence="6">The sequence shown here is derived from an EMBL/GenBank/DDBJ whole genome shotgun (WGS) entry which is preliminary data.</text>
</comment>
<dbReference type="GO" id="GO:0000972">
    <property type="term" value="P:transcription-dependent tethering of RNA polymerase II gene DNA at nuclear periphery"/>
    <property type="evidence" value="ECO:0007669"/>
    <property type="project" value="TreeGrafter"/>
</dbReference>
<evidence type="ECO:0000259" key="5">
    <source>
        <dbReference type="Pfam" id="PF08801"/>
    </source>
</evidence>
<evidence type="ECO:0000256" key="2">
    <source>
        <dbReference type="ARBA" id="ARBA00022448"/>
    </source>
</evidence>
<feature type="domain" description="Nucleoporin Nup133/Nup155-like N-terminal" evidence="5">
    <location>
        <begin position="61"/>
        <end position="232"/>
    </location>
</feature>
<evidence type="ECO:0000313" key="7">
    <source>
        <dbReference type="Proteomes" id="UP000691718"/>
    </source>
</evidence>
<reference evidence="6" key="1">
    <citation type="submission" date="2021-04" db="EMBL/GenBank/DDBJ databases">
        <authorList>
            <person name="Tunstrom K."/>
        </authorList>
    </citation>
    <scope>NUCLEOTIDE SEQUENCE</scope>
</reference>
<keyword evidence="3" id="KW-0539">Nucleus</keyword>
<organism evidence="6 7">
    <name type="scientific">Parnassius apollo</name>
    <name type="common">Apollo butterfly</name>
    <name type="synonym">Papilio apollo</name>
    <dbReference type="NCBI Taxonomy" id="110799"/>
    <lineage>
        <taxon>Eukaryota</taxon>
        <taxon>Metazoa</taxon>
        <taxon>Ecdysozoa</taxon>
        <taxon>Arthropoda</taxon>
        <taxon>Hexapoda</taxon>
        <taxon>Insecta</taxon>
        <taxon>Pterygota</taxon>
        <taxon>Neoptera</taxon>
        <taxon>Endopterygota</taxon>
        <taxon>Lepidoptera</taxon>
        <taxon>Glossata</taxon>
        <taxon>Ditrysia</taxon>
        <taxon>Papilionoidea</taxon>
        <taxon>Papilionidae</taxon>
        <taxon>Parnassiinae</taxon>
        <taxon>Parnassini</taxon>
        <taxon>Parnassius</taxon>
        <taxon>Parnassius</taxon>
    </lineage>
</organism>
<evidence type="ECO:0000256" key="3">
    <source>
        <dbReference type="ARBA" id="ARBA00023242"/>
    </source>
</evidence>
<feature type="region of interest" description="Disordered" evidence="4">
    <location>
        <begin position="656"/>
        <end position="681"/>
    </location>
</feature>
<comment type="subcellular location">
    <subcellularLocation>
        <location evidence="1">Nucleus</location>
    </subcellularLocation>
</comment>
<evidence type="ECO:0000256" key="1">
    <source>
        <dbReference type="ARBA" id="ARBA00004123"/>
    </source>
</evidence>
<protein>
    <submittedName>
        <fullName evidence="6">(apollo) hypothetical protein</fullName>
    </submittedName>
</protein>
<dbReference type="GO" id="GO:0016973">
    <property type="term" value="P:poly(A)+ mRNA export from nucleus"/>
    <property type="evidence" value="ECO:0007669"/>
    <property type="project" value="TreeGrafter"/>
</dbReference>
<accession>A0A8S3VZS5</accession>
<gene>
    <name evidence="6" type="ORF">PAPOLLO_LOCUS132</name>
</gene>
<dbReference type="PANTHER" id="PTHR13405">
    <property type="entry name" value="NUCLEAR PORE COMPLEX PROTEIN NUP133"/>
    <property type="match status" value="1"/>
</dbReference>
<keyword evidence="2" id="KW-0813">Transport</keyword>
<dbReference type="GO" id="GO:0017056">
    <property type="term" value="F:structural constituent of nuclear pore"/>
    <property type="evidence" value="ECO:0007669"/>
    <property type="project" value="InterPro"/>
</dbReference>
<evidence type="ECO:0000256" key="4">
    <source>
        <dbReference type="SAM" id="MobiDB-lite"/>
    </source>
</evidence>
<feature type="compositionally biased region" description="Acidic residues" evidence="4">
    <location>
        <begin position="668"/>
        <end position="678"/>
    </location>
</feature>
<dbReference type="GO" id="GO:0006606">
    <property type="term" value="P:protein import into nucleus"/>
    <property type="evidence" value="ECO:0007669"/>
    <property type="project" value="TreeGrafter"/>
</dbReference>
<dbReference type="AlphaFoldDB" id="A0A8S3VZS5"/>
<dbReference type="EMBL" id="CAJQZP010000008">
    <property type="protein sequence ID" value="CAG4930345.1"/>
    <property type="molecule type" value="Genomic_DNA"/>
</dbReference>
<evidence type="ECO:0000313" key="6">
    <source>
        <dbReference type="EMBL" id="CAG4930345.1"/>
    </source>
</evidence>